<reference evidence="2" key="1">
    <citation type="submission" date="2021-01" db="EMBL/GenBank/DDBJ databases">
        <title>Genome sequence of Phenylobacterium sp. 20VBR1 isolated from a valley glaceir, Ny-Alesund, Svalbard.</title>
        <authorList>
            <person name="Thomas F.A."/>
            <person name="Krishnan K.P."/>
            <person name="Sinha R.K."/>
        </authorList>
    </citation>
    <scope>NUCLEOTIDE SEQUENCE</scope>
    <source>
        <strain evidence="2">20VBR1</strain>
    </source>
</reference>
<evidence type="ECO:0000313" key="2">
    <source>
        <dbReference type="EMBL" id="QQZ51570.1"/>
    </source>
</evidence>
<feature type="transmembrane region" description="Helical" evidence="1">
    <location>
        <begin position="98"/>
        <end position="116"/>
    </location>
</feature>
<protein>
    <submittedName>
        <fullName evidence="2">Uncharacterized protein</fullName>
    </submittedName>
</protein>
<dbReference type="AlphaFoldDB" id="A0A974P705"/>
<accession>A0A974P705</accession>
<proteinExistence type="predicted"/>
<keyword evidence="1" id="KW-0472">Membrane</keyword>
<name>A0A974P705_9CAUL</name>
<dbReference type="EMBL" id="CP068570">
    <property type="protein sequence ID" value="QQZ51570.1"/>
    <property type="molecule type" value="Genomic_DNA"/>
</dbReference>
<evidence type="ECO:0000256" key="1">
    <source>
        <dbReference type="SAM" id="Phobius"/>
    </source>
</evidence>
<gene>
    <name evidence="2" type="ORF">JKL49_11605</name>
</gene>
<keyword evidence="1" id="KW-0812">Transmembrane</keyword>
<organism evidence="2">
    <name type="scientific">Phenylobacterium glaciei</name>
    <dbReference type="NCBI Taxonomy" id="2803784"/>
    <lineage>
        <taxon>Bacteria</taxon>
        <taxon>Pseudomonadati</taxon>
        <taxon>Pseudomonadota</taxon>
        <taxon>Alphaproteobacteria</taxon>
        <taxon>Caulobacterales</taxon>
        <taxon>Caulobacteraceae</taxon>
        <taxon>Phenylobacterium</taxon>
    </lineage>
</organism>
<keyword evidence="1" id="KW-1133">Transmembrane helix</keyword>
<sequence length="138" mass="14650">MAPRPSWCSALCSSPRGLSGGHAPRQPFDGRYRLSTGLGQVPGRDFHSAFGVFFQLQMAAAYSLGQTVSQTLEIATLLFFGVVAGIMAYVARSRLSNLSALVVSFAILLLGCAPMPRPTTTWPARPSPCSTTARAGRC</sequence>
<feature type="transmembrane region" description="Helical" evidence="1">
    <location>
        <begin position="74"/>
        <end position="91"/>
    </location>
</feature>